<dbReference type="EMBL" id="BAAAQM010000076">
    <property type="protein sequence ID" value="GAA2003042.1"/>
    <property type="molecule type" value="Genomic_DNA"/>
</dbReference>
<evidence type="ECO:0000313" key="1">
    <source>
        <dbReference type="EMBL" id="GAA2003042.1"/>
    </source>
</evidence>
<name>A0ABP5ENN8_9ACTN</name>
<protein>
    <submittedName>
        <fullName evidence="1">Uncharacterized protein</fullName>
    </submittedName>
</protein>
<dbReference type="Proteomes" id="UP001499854">
    <property type="component" value="Unassembled WGS sequence"/>
</dbReference>
<comment type="caution">
    <text evidence="1">The sequence shown here is derived from an EMBL/GenBank/DDBJ whole genome shotgun (WGS) entry which is preliminary data.</text>
</comment>
<keyword evidence="2" id="KW-1185">Reference proteome</keyword>
<evidence type="ECO:0000313" key="2">
    <source>
        <dbReference type="Proteomes" id="UP001499854"/>
    </source>
</evidence>
<reference evidence="2" key="1">
    <citation type="journal article" date="2019" name="Int. J. Syst. Evol. Microbiol.">
        <title>The Global Catalogue of Microorganisms (GCM) 10K type strain sequencing project: providing services to taxonomists for standard genome sequencing and annotation.</title>
        <authorList>
            <consortium name="The Broad Institute Genomics Platform"/>
            <consortium name="The Broad Institute Genome Sequencing Center for Infectious Disease"/>
            <person name="Wu L."/>
            <person name="Ma J."/>
        </authorList>
    </citation>
    <scope>NUCLEOTIDE SEQUENCE [LARGE SCALE GENOMIC DNA]</scope>
    <source>
        <strain evidence="2">JCM 16013</strain>
    </source>
</reference>
<sequence length="89" mass="9607">MTRTIIDLPDAAEHSEAALREQLTRSAAGADCLQHANIRVRAGSVVFTLFLIAADRVDAAMHAEQLCRRTMASVAADERWSVRSTSAGP</sequence>
<organism evidence="1 2">
    <name type="scientific">Catenulispora subtropica</name>
    <dbReference type="NCBI Taxonomy" id="450798"/>
    <lineage>
        <taxon>Bacteria</taxon>
        <taxon>Bacillati</taxon>
        <taxon>Actinomycetota</taxon>
        <taxon>Actinomycetes</taxon>
        <taxon>Catenulisporales</taxon>
        <taxon>Catenulisporaceae</taxon>
        <taxon>Catenulispora</taxon>
    </lineage>
</organism>
<proteinExistence type="predicted"/>
<gene>
    <name evidence="1" type="ORF">GCM10009838_81350</name>
</gene>
<accession>A0ABP5ENN8</accession>